<dbReference type="Pfam" id="PF08668">
    <property type="entry name" value="HDOD"/>
    <property type="match status" value="1"/>
</dbReference>
<dbReference type="InterPro" id="IPR013976">
    <property type="entry name" value="HDOD"/>
</dbReference>
<keyword evidence="3" id="KW-1185">Reference proteome</keyword>
<dbReference type="STRING" id="1120989.SAMN02745227_00530"/>
<dbReference type="EMBL" id="FRAI01000005">
    <property type="protein sequence ID" value="SHJ71223.1"/>
    <property type="molecule type" value="Genomic_DNA"/>
</dbReference>
<dbReference type="SUPFAM" id="SSF109604">
    <property type="entry name" value="HD-domain/PDEase-like"/>
    <property type="match status" value="1"/>
</dbReference>
<accession>A0A1M6LJ55</accession>
<evidence type="ECO:0000313" key="2">
    <source>
        <dbReference type="EMBL" id="SHJ71223.1"/>
    </source>
</evidence>
<dbReference type="PROSITE" id="PS51833">
    <property type="entry name" value="HDOD"/>
    <property type="match status" value="1"/>
</dbReference>
<name>A0A1M6LJ55_9FIRM</name>
<dbReference type="PANTHER" id="PTHR33525">
    <property type="match status" value="1"/>
</dbReference>
<evidence type="ECO:0000313" key="3">
    <source>
        <dbReference type="Proteomes" id="UP000243547"/>
    </source>
</evidence>
<feature type="domain" description="HDOD" evidence="1">
    <location>
        <begin position="1"/>
        <end position="192"/>
    </location>
</feature>
<dbReference type="Proteomes" id="UP000243547">
    <property type="component" value="Unassembled WGS sequence"/>
</dbReference>
<dbReference type="InterPro" id="IPR052340">
    <property type="entry name" value="RNase_Y/CdgJ"/>
</dbReference>
<dbReference type="AlphaFoldDB" id="A0A1M6LJ55"/>
<gene>
    <name evidence="2" type="ORF">SAMN02745227_00530</name>
</gene>
<dbReference type="Gene3D" id="1.10.3210.10">
    <property type="entry name" value="Hypothetical protein af1432"/>
    <property type="match status" value="1"/>
</dbReference>
<evidence type="ECO:0000259" key="1">
    <source>
        <dbReference type="PROSITE" id="PS51833"/>
    </source>
</evidence>
<sequence>MMEELSKVEPDFDKLEEIIQSDIGLTYRFLKLANSAFFAARQELKSVKQGLVRLGIVEIKKWMFLMLLIGVKTKENNELIKNSLIRGKMMELLAKEQRLFDPINYFLTGMFSAIDVLLNKPMEEILEDLSLDPEVKKALVGSHNKLREHLDFVLDYENLNFGKIENSPLLKEIGKGKVVKSYLKAIEWSKILEDI</sequence>
<reference evidence="3" key="1">
    <citation type="submission" date="2016-11" db="EMBL/GenBank/DDBJ databases">
        <authorList>
            <person name="Varghese N."/>
            <person name="Submissions S."/>
        </authorList>
    </citation>
    <scope>NUCLEOTIDE SEQUENCE [LARGE SCALE GENOMIC DNA]</scope>
    <source>
        <strain evidence="3">DSM 14826</strain>
    </source>
</reference>
<organism evidence="2 3">
    <name type="scientific">Anaerobranca californiensis DSM 14826</name>
    <dbReference type="NCBI Taxonomy" id="1120989"/>
    <lineage>
        <taxon>Bacteria</taxon>
        <taxon>Bacillati</taxon>
        <taxon>Bacillota</taxon>
        <taxon>Clostridia</taxon>
        <taxon>Eubacteriales</taxon>
        <taxon>Proteinivoracaceae</taxon>
        <taxon>Anaerobranca</taxon>
    </lineage>
</organism>
<protein>
    <submittedName>
        <fullName evidence="2">EAL and modified HD-GYP domain-containing signal transduction protein</fullName>
    </submittedName>
</protein>
<proteinExistence type="predicted"/>
<dbReference type="PANTHER" id="PTHR33525:SF4">
    <property type="entry name" value="CYCLIC DI-GMP PHOSPHODIESTERASE CDGJ"/>
    <property type="match status" value="1"/>
</dbReference>